<evidence type="ECO:0000313" key="2">
    <source>
        <dbReference type="EMBL" id="SFV79044.1"/>
    </source>
</evidence>
<dbReference type="CDD" id="cd00158">
    <property type="entry name" value="RHOD"/>
    <property type="match status" value="1"/>
</dbReference>
<accession>A0A1W1DD31</accession>
<keyword evidence="2" id="KW-0808">Transferase</keyword>
<reference evidence="2" key="1">
    <citation type="submission" date="2016-10" db="EMBL/GenBank/DDBJ databases">
        <authorList>
            <person name="de Groot N.N."/>
        </authorList>
    </citation>
    <scope>NUCLEOTIDE SEQUENCE</scope>
</reference>
<dbReference type="GO" id="GO:0004792">
    <property type="term" value="F:thiosulfate-cyanide sulfurtransferase activity"/>
    <property type="evidence" value="ECO:0007669"/>
    <property type="project" value="TreeGrafter"/>
</dbReference>
<dbReference type="PANTHER" id="PTHR44086:SF10">
    <property type="entry name" value="THIOSULFATE SULFURTRANSFERASE_RHODANESE-LIKE DOMAIN-CONTAINING PROTEIN 3"/>
    <property type="match status" value="1"/>
</dbReference>
<evidence type="ECO:0000313" key="3">
    <source>
        <dbReference type="EMBL" id="SFV84702.1"/>
    </source>
</evidence>
<dbReference type="Gene3D" id="3.40.250.10">
    <property type="entry name" value="Rhodanese-like domain"/>
    <property type="match status" value="1"/>
</dbReference>
<dbReference type="PROSITE" id="PS50206">
    <property type="entry name" value="RHODANESE_3"/>
    <property type="match status" value="1"/>
</dbReference>
<sequence length="161" mass="18243">MDEYQKLVVKALRTVGEVLPWDLEEEIGQDPELIVLDIREQDEFDMMHIGHSLHVPRGQLEGACVWNYDDTIPALAQARDQNIVVVCRSGNRSALAALTMQQMGFTQVRSLKLGIKGWNDNDLKMFNNQGEVVDIDKADEWLNIAVPEKNLKPLFLGVEIN</sequence>
<gene>
    <name evidence="2" type="ORF">MNB_SUP05-11-528</name>
    <name evidence="3" type="ORF">MNB_SUP05-7-1338</name>
</gene>
<dbReference type="EMBL" id="FPHW01000160">
    <property type="protein sequence ID" value="SFV84702.1"/>
    <property type="molecule type" value="Genomic_DNA"/>
</dbReference>
<dbReference type="InterPro" id="IPR036873">
    <property type="entry name" value="Rhodanese-like_dom_sf"/>
</dbReference>
<dbReference type="Pfam" id="PF00581">
    <property type="entry name" value="Rhodanese"/>
    <property type="match status" value="1"/>
</dbReference>
<dbReference type="EMBL" id="FPHS01000099">
    <property type="protein sequence ID" value="SFV79044.1"/>
    <property type="molecule type" value="Genomic_DNA"/>
</dbReference>
<dbReference type="SMART" id="SM00450">
    <property type="entry name" value="RHOD"/>
    <property type="match status" value="1"/>
</dbReference>
<protein>
    <submittedName>
        <fullName evidence="2">Rhodanese-related sulfurtransferase</fullName>
    </submittedName>
</protein>
<organism evidence="2">
    <name type="scientific">hydrothermal vent metagenome</name>
    <dbReference type="NCBI Taxonomy" id="652676"/>
    <lineage>
        <taxon>unclassified sequences</taxon>
        <taxon>metagenomes</taxon>
        <taxon>ecological metagenomes</taxon>
    </lineage>
</organism>
<name>A0A1W1DD31_9ZZZZ</name>
<proteinExistence type="predicted"/>
<feature type="domain" description="Rhodanese" evidence="1">
    <location>
        <begin position="29"/>
        <end position="127"/>
    </location>
</feature>
<dbReference type="AlphaFoldDB" id="A0A1W1DD31"/>
<dbReference type="PANTHER" id="PTHR44086">
    <property type="entry name" value="THIOSULFATE SULFURTRANSFERASE RDL2, MITOCHONDRIAL-RELATED"/>
    <property type="match status" value="1"/>
</dbReference>
<dbReference type="InterPro" id="IPR001763">
    <property type="entry name" value="Rhodanese-like_dom"/>
</dbReference>
<evidence type="ECO:0000259" key="1">
    <source>
        <dbReference type="PROSITE" id="PS50206"/>
    </source>
</evidence>
<dbReference type="SUPFAM" id="SSF52821">
    <property type="entry name" value="Rhodanese/Cell cycle control phosphatase"/>
    <property type="match status" value="1"/>
</dbReference>